<reference evidence="3 4" key="1">
    <citation type="submission" date="2020-07" db="EMBL/GenBank/DDBJ databases">
        <title>Fungal Genomes of the International Space Station.</title>
        <authorList>
            <person name="Seuylemezian A."/>
            <person name="Singh N.K."/>
            <person name="Wood J."/>
            <person name="Venkateswaran K."/>
        </authorList>
    </citation>
    <scope>NUCLEOTIDE SEQUENCE [LARGE SCALE GENOMIC DNA]</scope>
    <source>
        <strain evidence="3 4">PL-B2</strain>
    </source>
</reference>
<dbReference type="NCBIfam" id="NF033551">
    <property type="entry name" value="transpos_IS1182"/>
    <property type="match status" value="1"/>
</dbReference>
<feature type="domain" description="Transposase DDE" evidence="2">
    <location>
        <begin position="342"/>
        <end position="465"/>
    </location>
</feature>
<dbReference type="Pfam" id="PF13751">
    <property type="entry name" value="DDE_Tnp_1_6"/>
    <property type="match status" value="1"/>
</dbReference>
<evidence type="ECO:0000259" key="1">
    <source>
        <dbReference type="Pfam" id="PF05598"/>
    </source>
</evidence>
<accession>A0ABS7K3H2</accession>
<name>A0ABS7K3H2_9BACI</name>
<dbReference type="InterPro" id="IPR047629">
    <property type="entry name" value="IS1182_transpos"/>
</dbReference>
<sequence>MELYNLIVPVDNMLRKINDLIDFSFVYDEVKDNYCHDNGRNAIDPIRMFKYLFLKSIHDLSDVDLVERSKYDMSFKYFLHMAPEEEVIDPSSLTKFRKKRLKNINLLDLLINKTVELAIEKDIIKGNSIIVDATHSKARYNQMSPKEVLMDRSKKLRKTIYEIDEGMKKKFPTKTTTNVFEDEVEYCQMLIEVIEKEEVLVQYPKVKERLNLLKETVADDLEQLQLSKDQDAKVGHKSADSAFFGYKTHIAMSEERIITAATVTTGEKNDGKQLQTLIEKSIKAGMDVKTVIGDAAYSEKGNIEYTNENEMKLVAKLNPSVTQGFRKKEDEFEFNKDAGMYVCKAGHMAIRKARQGKKGVAANQVDTYYFDIERCKRCPFKDGCYKEGAKSKSYSVSIKSNVHTEQIKFQESDYFKEKSKERYKIEAKNSELKHRHGYDVATSSGLLGMELQGAMAIFAVNVKRILKLMK</sequence>
<protein>
    <submittedName>
        <fullName evidence="3">IS1182 family transposase</fullName>
    </submittedName>
</protein>
<dbReference type="InterPro" id="IPR025668">
    <property type="entry name" value="Tnp_DDE_dom"/>
</dbReference>
<comment type="caution">
    <text evidence="3">The sequence shown here is derived from an EMBL/GenBank/DDBJ whole genome shotgun (WGS) entry which is preliminary data.</text>
</comment>
<evidence type="ECO:0000313" key="4">
    <source>
        <dbReference type="Proteomes" id="UP000769780"/>
    </source>
</evidence>
<dbReference type="InterPro" id="IPR008490">
    <property type="entry name" value="Transposase_InsH_N"/>
</dbReference>
<evidence type="ECO:0000313" key="3">
    <source>
        <dbReference type="EMBL" id="MBY0096807.1"/>
    </source>
</evidence>
<proteinExistence type="predicted"/>
<evidence type="ECO:0000259" key="2">
    <source>
        <dbReference type="Pfam" id="PF13751"/>
    </source>
</evidence>
<dbReference type="EMBL" id="JACWFH010000008">
    <property type="protein sequence ID" value="MBY0096807.1"/>
    <property type="molecule type" value="Genomic_DNA"/>
</dbReference>
<keyword evidence="4" id="KW-1185">Reference proteome</keyword>
<organism evidence="3 4">
    <name type="scientific">Mesobacillus maritimus</name>
    <dbReference type="NCBI Taxonomy" id="1643336"/>
    <lineage>
        <taxon>Bacteria</taxon>
        <taxon>Bacillati</taxon>
        <taxon>Bacillota</taxon>
        <taxon>Bacilli</taxon>
        <taxon>Bacillales</taxon>
        <taxon>Bacillaceae</taxon>
        <taxon>Mesobacillus</taxon>
    </lineage>
</organism>
<feature type="domain" description="Transposase InsH N-terminal" evidence="1">
    <location>
        <begin position="7"/>
        <end position="99"/>
    </location>
</feature>
<dbReference type="PANTHER" id="PTHR33408">
    <property type="entry name" value="TRANSPOSASE"/>
    <property type="match status" value="1"/>
</dbReference>
<gene>
    <name evidence="3" type="ORF">H0185_08290</name>
</gene>
<dbReference type="Proteomes" id="UP000769780">
    <property type="component" value="Unassembled WGS sequence"/>
</dbReference>
<dbReference type="PANTHER" id="PTHR33408:SF2">
    <property type="entry name" value="TRANSPOSASE DDE DOMAIN-CONTAINING PROTEIN"/>
    <property type="match status" value="1"/>
</dbReference>
<dbReference type="Pfam" id="PF05598">
    <property type="entry name" value="DUF772"/>
    <property type="match status" value="1"/>
</dbReference>